<evidence type="ECO:0000256" key="4">
    <source>
        <dbReference type="ARBA" id="ARBA00010247"/>
    </source>
</evidence>
<keyword evidence="8" id="KW-0539">Nucleus</keyword>
<dbReference type="GO" id="GO:0005737">
    <property type="term" value="C:cytoplasm"/>
    <property type="evidence" value="ECO:0007669"/>
    <property type="project" value="UniProtKB-SubCell"/>
</dbReference>
<accession>A0A9N9EFR3</accession>
<dbReference type="SMART" id="SM00088">
    <property type="entry name" value="PINT"/>
    <property type="match status" value="1"/>
</dbReference>
<dbReference type="InterPro" id="IPR002673">
    <property type="entry name" value="Ribosomal_eL29"/>
</dbReference>
<dbReference type="GO" id="GO:0005840">
    <property type="term" value="C:ribosome"/>
    <property type="evidence" value="ECO:0007669"/>
    <property type="project" value="UniProtKB-KW"/>
</dbReference>
<comment type="caution">
    <text evidence="12">The sequence shown here is derived from an EMBL/GenBank/DDBJ whole genome shotgun (WGS) entry which is preliminary data.</text>
</comment>
<evidence type="ECO:0000256" key="5">
    <source>
        <dbReference type="ARBA" id="ARBA00022490"/>
    </source>
</evidence>
<dbReference type="Proteomes" id="UP000789405">
    <property type="component" value="Unassembled WGS sequence"/>
</dbReference>
<evidence type="ECO:0000256" key="7">
    <source>
        <dbReference type="ARBA" id="ARBA00022980"/>
    </source>
</evidence>
<keyword evidence="7" id="KW-0689">Ribosomal protein</keyword>
<dbReference type="PANTHER" id="PTHR15350:SF5">
    <property type="entry name" value="COP9 SIGNALOSOME COMPLEX SUBUNIT 7"/>
    <property type="match status" value="1"/>
</dbReference>
<dbReference type="Pfam" id="PF01779">
    <property type="entry name" value="Ribosomal_L29e"/>
    <property type="match status" value="1"/>
</dbReference>
<keyword evidence="5" id="KW-0963">Cytoplasm</keyword>
<proteinExistence type="inferred from homology"/>
<dbReference type="GO" id="GO:0008180">
    <property type="term" value="C:COP9 signalosome"/>
    <property type="evidence" value="ECO:0007669"/>
    <property type="project" value="UniProtKB-KW"/>
</dbReference>
<reference evidence="12" key="1">
    <citation type="submission" date="2021-06" db="EMBL/GenBank/DDBJ databases">
        <authorList>
            <person name="Kallberg Y."/>
            <person name="Tangrot J."/>
            <person name="Rosling A."/>
        </authorList>
    </citation>
    <scope>NUCLEOTIDE SEQUENCE</scope>
    <source>
        <strain evidence="12">MA453B</strain>
    </source>
</reference>
<protein>
    <submittedName>
        <fullName evidence="12">21978_t:CDS:1</fullName>
    </submittedName>
</protein>
<dbReference type="Pfam" id="PF01399">
    <property type="entry name" value="PCI"/>
    <property type="match status" value="1"/>
</dbReference>
<gene>
    <name evidence="12" type="ORF">DERYTH_LOCUS11551</name>
</gene>
<keyword evidence="9" id="KW-0687">Ribonucleoprotein</keyword>
<organism evidence="12 13">
    <name type="scientific">Dentiscutata erythropus</name>
    <dbReference type="NCBI Taxonomy" id="1348616"/>
    <lineage>
        <taxon>Eukaryota</taxon>
        <taxon>Fungi</taxon>
        <taxon>Fungi incertae sedis</taxon>
        <taxon>Mucoromycota</taxon>
        <taxon>Glomeromycotina</taxon>
        <taxon>Glomeromycetes</taxon>
        <taxon>Diversisporales</taxon>
        <taxon>Gigasporaceae</taxon>
        <taxon>Dentiscutata</taxon>
    </lineage>
</organism>
<dbReference type="GO" id="GO:1990904">
    <property type="term" value="C:ribonucleoprotein complex"/>
    <property type="evidence" value="ECO:0007669"/>
    <property type="project" value="UniProtKB-KW"/>
</dbReference>
<dbReference type="OrthoDB" id="10265275at2759"/>
<dbReference type="InterPro" id="IPR041481">
    <property type="entry name" value="CSN7_helixI"/>
</dbReference>
<evidence type="ECO:0000256" key="2">
    <source>
        <dbReference type="ARBA" id="ARBA00004496"/>
    </source>
</evidence>
<dbReference type="PANTHER" id="PTHR15350">
    <property type="entry name" value="COP9 SIGNALOSOME COMPLEX SUBUNIT 7/DENDRITIC CELL PROTEIN GA17"/>
    <property type="match status" value="1"/>
</dbReference>
<dbReference type="GO" id="GO:0003735">
    <property type="term" value="F:structural constituent of ribosome"/>
    <property type="evidence" value="ECO:0007669"/>
    <property type="project" value="InterPro"/>
</dbReference>
<dbReference type="InterPro" id="IPR000717">
    <property type="entry name" value="PCI_dom"/>
</dbReference>
<feature type="coiled-coil region" evidence="10">
    <location>
        <begin position="202"/>
        <end position="236"/>
    </location>
</feature>
<dbReference type="Pfam" id="PF18392">
    <property type="entry name" value="CSN7a_helixI"/>
    <property type="match status" value="1"/>
</dbReference>
<evidence type="ECO:0000313" key="12">
    <source>
        <dbReference type="EMBL" id="CAG8676617.1"/>
    </source>
</evidence>
<evidence type="ECO:0000256" key="9">
    <source>
        <dbReference type="ARBA" id="ARBA00023274"/>
    </source>
</evidence>
<feature type="domain" description="PCI" evidence="11">
    <location>
        <begin position="1"/>
        <end position="162"/>
    </location>
</feature>
<evidence type="ECO:0000313" key="13">
    <source>
        <dbReference type="Proteomes" id="UP000789405"/>
    </source>
</evidence>
<comment type="subcellular location">
    <subcellularLocation>
        <location evidence="2">Cytoplasm</location>
    </subcellularLocation>
    <subcellularLocation>
        <location evidence="1">Nucleus</location>
    </subcellularLocation>
</comment>
<dbReference type="PROSITE" id="PS50250">
    <property type="entry name" value="PCI"/>
    <property type="match status" value="1"/>
</dbReference>
<evidence type="ECO:0000256" key="1">
    <source>
        <dbReference type="ARBA" id="ARBA00004123"/>
    </source>
</evidence>
<name>A0A9N9EFR3_9GLOM</name>
<evidence type="ECO:0000256" key="8">
    <source>
        <dbReference type="ARBA" id="ARBA00023242"/>
    </source>
</evidence>
<keyword evidence="6" id="KW-0736">Signalosome</keyword>
<keyword evidence="10" id="KW-0175">Coiled coil</keyword>
<comment type="similarity">
    <text evidence="3">Belongs to the CSN7/EIF3M family. CSN7 subfamily.</text>
</comment>
<evidence type="ECO:0000256" key="6">
    <source>
        <dbReference type="ARBA" id="ARBA00022790"/>
    </source>
</evidence>
<sequence>MAETILGSTARQRLEPYLLLSKSAKGGACVQLIKDVLAAPGVYVFAELLTMPNVAELENNEQYQSYYTLLKLFSYGTYKDYKESISQLPSLDQAQLNKLKYLSIVSLSEKSRTIPYDTLLEYLDIPNVRELEDLIIEAIYQDVIKGKLDQKRKQLEIEYTMGRDLRPGQIDQMLRTLSEWSQTSEEILKAIDAKIIQVRDVAVQNKKQREEYEKEVERLRKEVKSSSKNADHMEIMSGSIDQYSSMDYHDENIKGGGRTGKRLNFRPDFIYRYQKAFTQQKARIILITIKAHRNGIKKPKTYRYPSLKGVDPKFLRNQRYAKKGTYQALKEAKAAA</sequence>
<evidence type="ECO:0000256" key="3">
    <source>
        <dbReference type="ARBA" id="ARBA00008482"/>
    </source>
</evidence>
<comment type="similarity">
    <text evidence="4">Belongs to the eukaryotic ribosomal protein eL29 family.</text>
</comment>
<evidence type="ECO:0000259" key="11">
    <source>
        <dbReference type="PROSITE" id="PS50250"/>
    </source>
</evidence>
<dbReference type="EMBL" id="CAJVPY010007186">
    <property type="protein sequence ID" value="CAG8676617.1"/>
    <property type="molecule type" value="Genomic_DNA"/>
</dbReference>
<dbReference type="Pfam" id="PF22061">
    <property type="entry name" value="CSN7_HB_subdom"/>
    <property type="match status" value="1"/>
</dbReference>
<keyword evidence="13" id="KW-1185">Reference proteome</keyword>
<dbReference type="GO" id="GO:0006412">
    <property type="term" value="P:translation"/>
    <property type="evidence" value="ECO:0007669"/>
    <property type="project" value="InterPro"/>
</dbReference>
<dbReference type="Gene3D" id="6.10.140.1730">
    <property type="match status" value="1"/>
</dbReference>
<dbReference type="InterPro" id="IPR045237">
    <property type="entry name" value="COPS7/eIF3m"/>
</dbReference>
<dbReference type="GO" id="GO:0010387">
    <property type="term" value="P:COP9 signalosome assembly"/>
    <property type="evidence" value="ECO:0007669"/>
    <property type="project" value="InterPro"/>
</dbReference>
<dbReference type="AlphaFoldDB" id="A0A9N9EFR3"/>
<evidence type="ECO:0000256" key="10">
    <source>
        <dbReference type="SAM" id="Coils"/>
    </source>
</evidence>